<protein>
    <submittedName>
        <fullName evidence="2">Phosphopantetheine-binding protein</fullName>
    </submittedName>
</protein>
<dbReference type="InterPro" id="IPR029058">
    <property type="entry name" value="AB_hydrolase_fold"/>
</dbReference>
<dbReference type="Proteomes" id="UP001159386">
    <property type="component" value="Unassembled WGS sequence"/>
</dbReference>
<dbReference type="InterPro" id="IPR036736">
    <property type="entry name" value="ACP-like_sf"/>
</dbReference>
<dbReference type="Gene3D" id="1.10.1200.10">
    <property type="entry name" value="ACP-like"/>
    <property type="match status" value="1"/>
</dbReference>
<proteinExistence type="predicted"/>
<sequence>MNISQTIAKIWEKVLNIQDINPNDNFFDLGGSSREALEILYEVELQLNIKLSISSIFSNPCLGEFCSYCSKFSSVETENTVVEQSTACHYFYPLVSGQQHISPFFAFAFAPNFEDQRPVYYSPGIYEKIHGVKENLKLGDIYNIVDSCVEEIIKLNPTEDYLLGGFCHGSWIALSIANKLIEKGKKVVFLGLIESYPRQKNIQKLDLKNIKSKLIDYLYVLIKVSLPLLDIIKPVKKNLLNRIYLRENIKNFRQFEKETFDMNINCKCHLFVRSEFGNSLLNMQLYHHQWSTTVSSVNISIIGSDHMGVRNNSQTNLLASQMIKKFIEEI</sequence>
<dbReference type="InterPro" id="IPR009081">
    <property type="entry name" value="PP-bd_ACP"/>
</dbReference>
<feature type="domain" description="Carrier" evidence="1">
    <location>
        <begin position="1"/>
        <end position="73"/>
    </location>
</feature>
<dbReference type="SUPFAM" id="SSF47336">
    <property type="entry name" value="ACP-like"/>
    <property type="match status" value="1"/>
</dbReference>
<dbReference type="Pfam" id="PF00975">
    <property type="entry name" value="Thioesterase"/>
    <property type="match status" value="1"/>
</dbReference>
<evidence type="ECO:0000259" key="1">
    <source>
        <dbReference type="PROSITE" id="PS50075"/>
    </source>
</evidence>
<organism evidence="2 3">
    <name type="scientific">Anabaenopsis tanganyikae CS-531</name>
    <dbReference type="NCBI Taxonomy" id="2785304"/>
    <lineage>
        <taxon>Bacteria</taxon>
        <taxon>Bacillati</taxon>
        <taxon>Cyanobacteriota</taxon>
        <taxon>Cyanophyceae</taxon>
        <taxon>Nostocales</taxon>
        <taxon>Nodulariaceae</taxon>
        <taxon>Anabaenopsis</taxon>
        <taxon>Anabaenopsis tanganyikae</taxon>
    </lineage>
</organism>
<keyword evidence="3" id="KW-1185">Reference proteome</keyword>
<dbReference type="EMBL" id="JANQDF010000092">
    <property type="protein sequence ID" value="MDH6106154.1"/>
    <property type="molecule type" value="Genomic_DNA"/>
</dbReference>
<reference evidence="2 3" key="1">
    <citation type="journal article" date="2023" name="J. Phycol.">
        <title>Chrysosporum ovalisporum is synonymous with the true-branching cyanobacterium Umezakia natans (Nostocales/Aphanizomenonaceae).</title>
        <authorList>
            <person name="McGregor G.B."/>
            <person name="Sendall B.C."/>
            <person name="Niiyama Y."/>
            <person name="Tuji A."/>
            <person name="Willis A."/>
        </authorList>
    </citation>
    <scope>NUCLEOTIDE SEQUENCE [LARGE SCALE GENOMIC DNA]</scope>
    <source>
        <strain evidence="2 3">CS-531</strain>
    </source>
</reference>
<evidence type="ECO:0000313" key="2">
    <source>
        <dbReference type="EMBL" id="MDH6106154.1"/>
    </source>
</evidence>
<dbReference type="RefSeq" id="WP_280801805.1">
    <property type="nucleotide sequence ID" value="NZ_JANQDF010000092.1"/>
</dbReference>
<comment type="caution">
    <text evidence="2">The sequence shown here is derived from an EMBL/GenBank/DDBJ whole genome shotgun (WGS) entry which is preliminary data.</text>
</comment>
<dbReference type="SUPFAM" id="SSF53474">
    <property type="entry name" value="alpha/beta-Hydrolases"/>
    <property type="match status" value="1"/>
</dbReference>
<dbReference type="PROSITE" id="PS50075">
    <property type="entry name" value="CARRIER"/>
    <property type="match status" value="1"/>
</dbReference>
<gene>
    <name evidence="2" type="ORF">NWP22_09790</name>
</gene>
<dbReference type="Gene3D" id="3.40.50.1820">
    <property type="entry name" value="alpha/beta hydrolase"/>
    <property type="match status" value="1"/>
</dbReference>
<evidence type="ECO:0000313" key="3">
    <source>
        <dbReference type="Proteomes" id="UP001159386"/>
    </source>
</evidence>
<dbReference type="InterPro" id="IPR001031">
    <property type="entry name" value="Thioesterase"/>
</dbReference>
<accession>A0ABT6KFM8</accession>
<name>A0ABT6KFM8_9CYAN</name>
<dbReference type="Pfam" id="PF00550">
    <property type="entry name" value="PP-binding"/>
    <property type="match status" value="1"/>
</dbReference>